<protein>
    <submittedName>
        <fullName evidence="4">Unannotated protein</fullName>
    </submittedName>
</protein>
<dbReference type="InterPro" id="IPR001375">
    <property type="entry name" value="Peptidase_S9_cat"/>
</dbReference>
<dbReference type="EMBL" id="CAFBOZ010000401">
    <property type="protein sequence ID" value="CAB5027628.1"/>
    <property type="molecule type" value="Genomic_DNA"/>
</dbReference>
<dbReference type="InterPro" id="IPR011659">
    <property type="entry name" value="WD40"/>
</dbReference>
<keyword evidence="2" id="KW-0645">Protease</keyword>
<evidence type="ECO:0000256" key="1">
    <source>
        <dbReference type="ARBA" id="ARBA00022801"/>
    </source>
</evidence>
<dbReference type="SUPFAM" id="SSF53474">
    <property type="entry name" value="alpha/beta-Hydrolases"/>
    <property type="match status" value="1"/>
</dbReference>
<dbReference type="InterPro" id="IPR011042">
    <property type="entry name" value="6-blade_b-propeller_TolB-like"/>
</dbReference>
<dbReference type="AlphaFoldDB" id="A0A6J7RGE2"/>
<evidence type="ECO:0000259" key="3">
    <source>
        <dbReference type="Pfam" id="PF00326"/>
    </source>
</evidence>
<dbReference type="GO" id="GO:0004252">
    <property type="term" value="F:serine-type endopeptidase activity"/>
    <property type="evidence" value="ECO:0007669"/>
    <property type="project" value="TreeGrafter"/>
</dbReference>
<dbReference type="Gene3D" id="3.40.50.1820">
    <property type="entry name" value="alpha/beta hydrolase"/>
    <property type="match status" value="1"/>
</dbReference>
<accession>A0A6J7RGE2</accession>
<gene>
    <name evidence="4" type="ORF">UFOPK3992_02106</name>
</gene>
<dbReference type="Pfam" id="PF00326">
    <property type="entry name" value="Peptidase_S9"/>
    <property type="match status" value="1"/>
</dbReference>
<evidence type="ECO:0000256" key="2">
    <source>
        <dbReference type="ARBA" id="ARBA00022825"/>
    </source>
</evidence>
<dbReference type="GO" id="GO:0006508">
    <property type="term" value="P:proteolysis"/>
    <property type="evidence" value="ECO:0007669"/>
    <property type="project" value="InterPro"/>
</dbReference>
<dbReference type="InterPro" id="IPR029058">
    <property type="entry name" value="AB_hydrolase_fold"/>
</dbReference>
<dbReference type="Gene3D" id="2.120.10.30">
    <property type="entry name" value="TolB, C-terminal domain"/>
    <property type="match status" value="1"/>
</dbReference>
<proteinExistence type="predicted"/>
<dbReference type="PANTHER" id="PTHR42776:SF27">
    <property type="entry name" value="DIPEPTIDYL PEPTIDASE FAMILY MEMBER 6"/>
    <property type="match status" value="1"/>
</dbReference>
<dbReference type="SUPFAM" id="SSF82171">
    <property type="entry name" value="DPP6 N-terminal domain-like"/>
    <property type="match status" value="1"/>
</dbReference>
<name>A0A6J7RGE2_9ZZZZ</name>
<evidence type="ECO:0000313" key="4">
    <source>
        <dbReference type="EMBL" id="CAB5027628.1"/>
    </source>
</evidence>
<reference evidence="4" key="1">
    <citation type="submission" date="2020-05" db="EMBL/GenBank/DDBJ databases">
        <authorList>
            <person name="Chiriac C."/>
            <person name="Salcher M."/>
            <person name="Ghai R."/>
            <person name="Kavagutti S V."/>
        </authorList>
    </citation>
    <scope>NUCLEOTIDE SEQUENCE</scope>
</reference>
<sequence length="586" mass="62676">MGGTSTRSIGAGRDPRWAPDGRLLAFLGDDEGGNAQIFLWDTASERVEKATSLAQGVVGGLSWSPDGSLLAFSAFPVPRDRTLPYRVTRVVGWRDGAGLVDDSTADIWVYDAATRVSRALTDDDSVNSSPTWLAQTGEIAFIASHRPDDWEGYSAVRAVSLEGVARDILEVRFVSSIADLPESIGQLAMTIGGTRHDTVGELAVLRHDGTLESRSAGLGLDVVGDVLADMPSPFADPVANILVSGSVAIVRVQYQDRLTIHRLSLQGEQSHEVVASEQACLYPLALSVDSLLYARGDLLTAPDFWVRDLASGADHRVSDTAAHNVGVQCAVDVERFWARAGDGPEVQGKLMRPRGATGPLPTYLIVHGGPYCAYGEAFVTDAQLLCEAGFAVLLVNPRGSRGYGNDFTAAIRGDWGTADFDDLMAAVDHAVELGWADPDRLAVGGLSYGGYMAAWVIGHTHRFKAAVFENGVSNFWSMYGTSDIGLAYMAESFGASPHEDLDTYVRCSPITTAHTAVTPTLVILGDQDHRCPPEQGRQLYSVLRRAGCVAEMLVLPGASHGGSVAGSVAVRRAQNEALLEWLERHV</sequence>
<feature type="domain" description="Peptidase S9 prolyl oligopeptidase catalytic" evidence="3">
    <location>
        <begin position="378"/>
        <end position="585"/>
    </location>
</feature>
<keyword evidence="2" id="KW-0720">Serine protease</keyword>
<dbReference type="Pfam" id="PF07676">
    <property type="entry name" value="PD40"/>
    <property type="match status" value="2"/>
</dbReference>
<organism evidence="4">
    <name type="scientific">freshwater metagenome</name>
    <dbReference type="NCBI Taxonomy" id="449393"/>
    <lineage>
        <taxon>unclassified sequences</taxon>
        <taxon>metagenomes</taxon>
        <taxon>ecological metagenomes</taxon>
    </lineage>
</organism>
<keyword evidence="1" id="KW-0378">Hydrolase</keyword>
<dbReference type="PANTHER" id="PTHR42776">
    <property type="entry name" value="SERINE PEPTIDASE S9 FAMILY MEMBER"/>
    <property type="match status" value="1"/>
</dbReference>